<proteinExistence type="predicted"/>
<feature type="region of interest" description="Disordered" evidence="1">
    <location>
        <begin position="1"/>
        <end position="55"/>
    </location>
</feature>
<reference evidence="2 3" key="1">
    <citation type="submission" date="2017-12" db="EMBL/GenBank/DDBJ databases">
        <title>Gene loss provides genomic basis for host adaptation in cereal stripe rust fungi.</title>
        <authorList>
            <person name="Xia C."/>
        </authorList>
    </citation>
    <scope>NUCLEOTIDE SEQUENCE [LARGE SCALE GENOMIC DNA]</scope>
    <source>
        <strain evidence="2 3">93TX-2</strain>
    </source>
</reference>
<feature type="compositionally biased region" description="Acidic residues" evidence="1">
    <location>
        <begin position="98"/>
        <end position="107"/>
    </location>
</feature>
<comment type="caution">
    <text evidence="2">The sequence shown here is derived from an EMBL/GenBank/DDBJ whole genome shotgun (WGS) entry which is preliminary data.</text>
</comment>
<sequence length="396" mass="45510">MGKMGETDSSQPKENQAPPSINVRPDAPHKYHQLTHHLYPSPHPKIASPHNPHLDSNLSYNLKYCRNTRSTSRTVPVSKKNRASQKLKKTASRKRHEEEEEEEEEEEINHCEGRPNEENLDTNFTLGNFKSQLPLWSIQKLRDVLAKRKKACSNRVYPNVQEALVLLQQNYIKSILMLSLLGRISENTTAKFLGENKPSRKKSNWNRLVAFSVTSEQTPFPPKGWEEHNVILGEAWENLSEVEKEVFEPKFFNSSRRSHLEEEDDGGETVKLTQEEDECYRPLYEKLAPYPTIRQAALSNRHHLNFKDLTELFTITNLYNSTYCILTSSRAPGVNSFCHEYSNDVGWLAITKSRWASKETFEAYSQAREMQEVLEKAVGVLIVKKISATNALKGKL</sequence>
<dbReference type="VEuPathDB" id="FungiDB:PSHT_03929"/>
<dbReference type="Proteomes" id="UP000238274">
    <property type="component" value="Unassembled WGS sequence"/>
</dbReference>
<dbReference type="VEuPathDB" id="FungiDB:PSTT_14606"/>
<name>A0A2S4WEE4_9BASI</name>
<gene>
    <name evidence="2" type="ORF">PSHT_03929</name>
</gene>
<evidence type="ECO:0000313" key="3">
    <source>
        <dbReference type="Proteomes" id="UP000238274"/>
    </source>
</evidence>
<dbReference type="GO" id="GO:0005509">
    <property type="term" value="F:calcium ion binding"/>
    <property type="evidence" value="ECO:0007669"/>
    <property type="project" value="TreeGrafter"/>
</dbReference>
<evidence type="ECO:0000313" key="2">
    <source>
        <dbReference type="EMBL" id="POW20122.1"/>
    </source>
</evidence>
<reference evidence="3" key="3">
    <citation type="journal article" date="2018" name="Mol. Plant Microbe Interact.">
        <title>Genome sequence resources for the wheat stripe rust pathogen (Puccinia striiformis f. sp. tritici) and the barley stripe rust pathogen (Puccinia striiformis f. sp. hordei).</title>
        <authorList>
            <person name="Xia C."/>
            <person name="Wang M."/>
            <person name="Yin C."/>
            <person name="Cornejo O.E."/>
            <person name="Hulbert S.H."/>
            <person name="Chen X."/>
        </authorList>
    </citation>
    <scope>NUCLEOTIDE SEQUENCE [LARGE SCALE GENOMIC DNA]</scope>
    <source>
        <strain evidence="3">93TX-2</strain>
    </source>
</reference>
<feature type="compositionally biased region" description="Polar residues" evidence="1">
    <location>
        <begin position="7"/>
        <end position="19"/>
    </location>
</feature>
<protein>
    <submittedName>
        <fullName evidence="2">Uncharacterized protein</fullName>
    </submittedName>
</protein>
<organism evidence="2 3">
    <name type="scientific">Puccinia striiformis</name>
    <dbReference type="NCBI Taxonomy" id="27350"/>
    <lineage>
        <taxon>Eukaryota</taxon>
        <taxon>Fungi</taxon>
        <taxon>Dikarya</taxon>
        <taxon>Basidiomycota</taxon>
        <taxon>Pucciniomycotina</taxon>
        <taxon>Pucciniomycetes</taxon>
        <taxon>Pucciniales</taxon>
        <taxon>Pucciniaceae</taxon>
        <taxon>Puccinia</taxon>
    </lineage>
</organism>
<feature type="compositionally biased region" description="Basic and acidic residues" evidence="1">
    <location>
        <begin position="108"/>
        <end position="117"/>
    </location>
</feature>
<dbReference type="GO" id="GO:0051279">
    <property type="term" value="P:regulation of release of sequestered calcium ion into cytosol"/>
    <property type="evidence" value="ECO:0007669"/>
    <property type="project" value="TreeGrafter"/>
</dbReference>
<dbReference type="PANTHER" id="PTHR10033">
    <property type="entry name" value="CALSEQUESTRIN"/>
    <property type="match status" value="1"/>
</dbReference>
<dbReference type="PANTHER" id="PTHR10033:SF0">
    <property type="entry name" value="CALSEQUESTRIN"/>
    <property type="match status" value="1"/>
</dbReference>
<dbReference type="AlphaFoldDB" id="A0A2S4WEE4"/>
<keyword evidence="3" id="KW-1185">Reference proteome</keyword>
<feature type="region of interest" description="Disordered" evidence="1">
    <location>
        <begin position="67"/>
        <end position="119"/>
    </location>
</feature>
<evidence type="ECO:0000256" key="1">
    <source>
        <dbReference type="SAM" id="MobiDB-lite"/>
    </source>
</evidence>
<reference evidence="3" key="2">
    <citation type="journal article" date="2018" name="BMC Genomics">
        <title>Genomic insights into host adaptation between the wheat stripe rust pathogen (Puccinia striiformis f. sp. tritici) and the barley stripe rust pathogen (Puccinia striiformis f. sp. hordei).</title>
        <authorList>
            <person name="Xia C."/>
            <person name="Wang M."/>
            <person name="Yin C."/>
            <person name="Cornejo O.E."/>
            <person name="Hulbert S.H."/>
            <person name="Chen X."/>
        </authorList>
    </citation>
    <scope>NUCLEOTIDE SEQUENCE [LARGE SCALE GENOMIC DNA]</scope>
    <source>
        <strain evidence="3">93TX-2</strain>
    </source>
</reference>
<dbReference type="EMBL" id="PKSM01000038">
    <property type="protein sequence ID" value="POW20122.1"/>
    <property type="molecule type" value="Genomic_DNA"/>
</dbReference>
<accession>A0A2S4WEE4</accession>
<feature type="compositionally biased region" description="Basic residues" evidence="1">
    <location>
        <begin position="79"/>
        <end position="94"/>
    </location>
</feature>